<dbReference type="EMBL" id="CAJOBE010005120">
    <property type="protein sequence ID" value="CAF3961356.1"/>
    <property type="molecule type" value="Genomic_DNA"/>
</dbReference>
<evidence type="ECO:0000313" key="10">
    <source>
        <dbReference type="Proteomes" id="UP000663889"/>
    </source>
</evidence>
<dbReference type="SUPFAM" id="SSF53383">
    <property type="entry name" value="PLP-dependent transferases"/>
    <property type="match status" value="1"/>
</dbReference>
<dbReference type="GO" id="GO:0006520">
    <property type="term" value="P:amino acid metabolic process"/>
    <property type="evidence" value="ECO:0007669"/>
    <property type="project" value="TreeGrafter"/>
</dbReference>
<evidence type="ECO:0000313" key="8">
    <source>
        <dbReference type="EMBL" id="CAF3961356.1"/>
    </source>
</evidence>
<dbReference type="EMBL" id="CAJOBD010005141">
    <property type="protein sequence ID" value="CAF4021083.1"/>
    <property type="molecule type" value="Genomic_DNA"/>
</dbReference>
<dbReference type="PRINTS" id="PR00753">
    <property type="entry name" value="ACCSYNTHASE"/>
</dbReference>
<dbReference type="Proteomes" id="UP000663882">
    <property type="component" value="Unassembled WGS sequence"/>
</dbReference>
<dbReference type="AlphaFoldDB" id="A0A815MPR2"/>
<accession>A0A815MPR2</accession>
<dbReference type="Proteomes" id="UP000663874">
    <property type="component" value="Unassembled WGS sequence"/>
</dbReference>
<dbReference type="Gene3D" id="3.90.1150.10">
    <property type="entry name" value="Aspartate Aminotransferase, domain 1"/>
    <property type="match status" value="1"/>
</dbReference>
<evidence type="ECO:0000256" key="2">
    <source>
        <dbReference type="ARBA" id="ARBA00022898"/>
    </source>
</evidence>
<organism evidence="6 10">
    <name type="scientific">Rotaria sordida</name>
    <dbReference type="NCBI Taxonomy" id="392033"/>
    <lineage>
        <taxon>Eukaryota</taxon>
        <taxon>Metazoa</taxon>
        <taxon>Spiralia</taxon>
        <taxon>Gnathifera</taxon>
        <taxon>Rotifera</taxon>
        <taxon>Eurotatoria</taxon>
        <taxon>Bdelloidea</taxon>
        <taxon>Philodinida</taxon>
        <taxon>Philodinidae</taxon>
        <taxon>Rotaria</taxon>
    </lineage>
</organism>
<protein>
    <recommendedName>
        <fullName evidence="3">Aminotransferase class I/classII large domain-containing protein</fullName>
    </recommendedName>
</protein>
<dbReference type="PROSITE" id="PS00105">
    <property type="entry name" value="AA_TRANSFER_CLASS_1"/>
    <property type="match status" value="1"/>
</dbReference>
<dbReference type="EMBL" id="CAJNOT010003578">
    <property type="protein sequence ID" value="CAF1390859.1"/>
    <property type="molecule type" value="Genomic_DNA"/>
</dbReference>
<reference evidence="6" key="1">
    <citation type="submission" date="2021-02" db="EMBL/GenBank/DDBJ databases">
        <authorList>
            <person name="Nowell W R."/>
        </authorList>
    </citation>
    <scope>NUCLEOTIDE SEQUENCE</scope>
</reference>
<dbReference type="OrthoDB" id="691673at2759"/>
<evidence type="ECO:0000313" key="6">
    <source>
        <dbReference type="EMBL" id="CAF1425735.1"/>
    </source>
</evidence>
<dbReference type="Gene3D" id="3.40.640.10">
    <property type="entry name" value="Type I PLP-dependent aspartate aminotransferase-like (Major domain)"/>
    <property type="match status" value="1"/>
</dbReference>
<feature type="domain" description="Aminotransferase class I/classII large" evidence="3">
    <location>
        <begin position="66"/>
        <end position="416"/>
    </location>
</feature>
<dbReference type="Proteomes" id="UP000663823">
    <property type="component" value="Unassembled WGS sequence"/>
</dbReference>
<keyword evidence="2" id="KW-0663">Pyridoxal phosphate</keyword>
<dbReference type="EMBL" id="CAJNOO010003561">
    <property type="protein sequence ID" value="CAF1343877.1"/>
    <property type="molecule type" value="Genomic_DNA"/>
</dbReference>
<proteinExistence type="inferred from homology"/>
<dbReference type="PANTHER" id="PTHR43795">
    <property type="entry name" value="BIFUNCTIONAL ASPARTATE AMINOTRANSFERASE AND GLUTAMATE/ASPARTATE-PREPHENATE AMINOTRANSFERASE-RELATED"/>
    <property type="match status" value="1"/>
</dbReference>
<dbReference type="InterPro" id="IPR050478">
    <property type="entry name" value="Ethylene_sulfur-biosynth"/>
</dbReference>
<dbReference type="Proteomes" id="UP000663889">
    <property type="component" value="Unassembled WGS sequence"/>
</dbReference>
<dbReference type="InterPro" id="IPR004839">
    <property type="entry name" value="Aminotransferase_I/II_large"/>
</dbReference>
<dbReference type="Pfam" id="PF00155">
    <property type="entry name" value="Aminotran_1_2"/>
    <property type="match status" value="1"/>
</dbReference>
<evidence type="ECO:0000259" key="3">
    <source>
        <dbReference type="Pfam" id="PF00155"/>
    </source>
</evidence>
<dbReference type="InterPro" id="IPR004838">
    <property type="entry name" value="NHTrfase_class1_PyrdxlP-BS"/>
</dbReference>
<evidence type="ECO:0000313" key="5">
    <source>
        <dbReference type="EMBL" id="CAF1390859.1"/>
    </source>
</evidence>
<evidence type="ECO:0000256" key="1">
    <source>
        <dbReference type="ARBA" id="ARBA00007441"/>
    </source>
</evidence>
<evidence type="ECO:0000313" key="7">
    <source>
        <dbReference type="EMBL" id="CAF3873228.1"/>
    </source>
</evidence>
<dbReference type="InterPro" id="IPR015421">
    <property type="entry name" value="PyrdxlP-dep_Trfase_major"/>
</dbReference>
<dbReference type="GO" id="GO:0008483">
    <property type="term" value="F:transaminase activity"/>
    <property type="evidence" value="ECO:0007669"/>
    <property type="project" value="TreeGrafter"/>
</dbReference>
<name>A0A815MPR2_9BILA</name>
<evidence type="ECO:0000313" key="4">
    <source>
        <dbReference type="EMBL" id="CAF1343877.1"/>
    </source>
</evidence>
<dbReference type="EMBL" id="CAJOAX010003791">
    <property type="protein sequence ID" value="CAF3873228.1"/>
    <property type="molecule type" value="Genomic_DNA"/>
</dbReference>
<dbReference type="Proteomes" id="UP000663864">
    <property type="component" value="Unassembled WGS sequence"/>
</dbReference>
<dbReference type="CDD" id="cd00609">
    <property type="entry name" value="AAT_like"/>
    <property type="match status" value="1"/>
</dbReference>
<evidence type="ECO:0000313" key="9">
    <source>
        <dbReference type="EMBL" id="CAF4021083.1"/>
    </source>
</evidence>
<comment type="caution">
    <text evidence="6">The sequence shown here is derived from an EMBL/GenBank/DDBJ whole genome shotgun (WGS) entry which is preliminary data.</text>
</comment>
<dbReference type="GO" id="GO:0030170">
    <property type="term" value="F:pyridoxal phosphate binding"/>
    <property type="evidence" value="ECO:0007669"/>
    <property type="project" value="InterPro"/>
</dbReference>
<comment type="similarity">
    <text evidence="1">Belongs to the class-I pyridoxal-phosphate-dependent aminotransferase family.</text>
</comment>
<dbReference type="PANTHER" id="PTHR43795:SF39">
    <property type="entry name" value="AMINOTRANSFERASE CLASS I_CLASSII DOMAIN-CONTAINING PROTEIN"/>
    <property type="match status" value="1"/>
</dbReference>
<dbReference type="InterPro" id="IPR015422">
    <property type="entry name" value="PyrdxlP-dep_Trfase_small"/>
</dbReference>
<sequence>MPTDLSCRGAQQNPNSTLSALVPYFNRVARNPFDAYTNPYGIIDLGIAENMLCEQELVDKLQSIQTWIPSLNYYGDPIGERTFRQELCHFFQDALHLDNDVQLTPDRMIITGGAADAFIVYSYMLTDVNDAILVPSPYYSYIDHNVSILTENQIIRCPLLNQSTGKFRLSREIFEHGYIEAQSKGLNPRAIILINPSNPLGDIYDDMTIRPILQFAAEKRMHVIVDEIYALSTFVTECFQSILNYNSSLPDPDRTHFLWSFSKDFSLSGARVGIIYAGTAELCTMASKLNFVLVPSRNIQYTFEQLIANREWIHAYIALNRQRLTHRYIQVKSTLETIEGVKIRQSHAGFFIWADLRELLPDKASFNDEKRLFEHLFNCAGVFVLRGHTLGCTEPGWFRFIFSVNDTIMTEALMRIEKALTQTYCSHFSI</sequence>
<gene>
    <name evidence="8" type="ORF">FNK824_LOCUS23796</name>
    <name evidence="9" type="ORF">JBS370_LOCUS27411</name>
    <name evidence="7" type="ORF">OTI717_LOCUS22346</name>
    <name evidence="4" type="ORF">RFH988_LOCUS31931</name>
    <name evidence="6" type="ORF">SEV965_LOCUS32498</name>
    <name evidence="5" type="ORF">ZHD862_LOCUS32614</name>
</gene>
<dbReference type="Proteomes" id="UP000663836">
    <property type="component" value="Unassembled WGS sequence"/>
</dbReference>
<dbReference type="EMBL" id="CAJNOU010004078">
    <property type="protein sequence ID" value="CAF1425735.1"/>
    <property type="molecule type" value="Genomic_DNA"/>
</dbReference>
<dbReference type="InterPro" id="IPR015424">
    <property type="entry name" value="PyrdxlP-dep_Trfase"/>
</dbReference>